<dbReference type="PANTHER" id="PTHR22589">
    <property type="entry name" value="CARNITINE O-ACYLTRANSFERASE"/>
    <property type="match status" value="1"/>
</dbReference>
<keyword evidence="2" id="KW-0530">Neurotransmitter biosynthesis</keyword>
<comment type="caution">
    <text evidence="6">The sequence shown here is derived from an EMBL/GenBank/DDBJ whole genome shotgun (WGS) entry which is preliminary data.</text>
</comment>
<reference evidence="6" key="2">
    <citation type="journal article" date="2021" name="World Allergy Organ. J.">
        <title>Chromosome-level assembly of Dermatophagoides farinae genome and transcriptome reveals two novel allergens Der f 37 and Der f 39.</title>
        <authorList>
            <person name="Chen J."/>
            <person name="Cai Z."/>
            <person name="Fan D."/>
            <person name="Hu J."/>
            <person name="Hou Y."/>
            <person name="He Y."/>
            <person name="Zhang Z."/>
            <person name="Zhao Z."/>
            <person name="Gao P."/>
            <person name="Hu W."/>
            <person name="Sun J."/>
            <person name="Li J."/>
            <person name="Ji K."/>
        </authorList>
    </citation>
    <scope>NUCLEOTIDE SEQUENCE</scope>
    <source>
        <strain evidence="6">JKM2019</strain>
    </source>
</reference>
<reference evidence="6" key="1">
    <citation type="submission" date="2020-06" db="EMBL/GenBank/DDBJ databases">
        <authorList>
            <person name="Ji K."/>
            <person name="Li J."/>
        </authorList>
    </citation>
    <scope>NUCLEOTIDE SEQUENCE</scope>
    <source>
        <strain evidence="6">JKM2019</strain>
        <tissue evidence="6">Whole body</tissue>
    </source>
</reference>
<dbReference type="Gene3D" id="3.30.559.10">
    <property type="entry name" value="Chloramphenicol acetyltransferase-like domain"/>
    <property type="match status" value="1"/>
</dbReference>
<dbReference type="GO" id="GO:0004102">
    <property type="term" value="F:choline O-acetyltransferase activity"/>
    <property type="evidence" value="ECO:0007669"/>
    <property type="project" value="UniProtKB-EC"/>
</dbReference>
<dbReference type="EMBL" id="SDOV01000008">
    <property type="protein sequence ID" value="KAH7637638.1"/>
    <property type="molecule type" value="Genomic_DNA"/>
</dbReference>
<dbReference type="InterPro" id="IPR023213">
    <property type="entry name" value="CAT-like_dom_sf"/>
</dbReference>
<dbReference type="InterPro" id="IPR000542">
    <property type="entry name" value="Carn_acyl_trans"/>
</dbReference>
<dbReference type="GO" id="GO:0005737">
    <property type="term" value="C:cytoplasm"/>
    <property type="evidence" value="ECO:0007669"/>
    <property type="project" value="TreeGrafter"/>
</dbReference>
<dbReference type="PANTHER" id="PTHR22589:SF14">
    <property type="entry name" value="CHOLINE O-ACETYLTRANSFERASE"/>
    <property type="match status" value="1"/>
</dbReference>
<evidence type="ECO:0000256" key="2">
    <source>
        <dbReference type="ARBA" id="ARBA00022979"/>
    </source>
</evidence>
<accession>A0A9D4NST1</accession>
<comment type="similarity">
    <text evidence="1">Belongs to the carnitine/choline acetyltransferase family.</text>
</comment>
<proteinExistence type="inferred from homology"/>
<evidence type="ECO:0000256" key="1">
    <source>
        <dbReference type="ARBA" id="ARBA00005232"/>
    </source>
</evidence>
<evidence type="ECO:0000259" key="5">
    <source>
        <dbReference type="Pfam" id="PF00755"/>
    </source>
</evidence>
<name>A0A9D4NST1_DERFA</name>
<dbReference type="InterPro" id="IPR039551">
    <property type="entry name" value="Cho/carn_acyl_trans"/>
</dbReference>
<protein>
    <recommendedName>
        <fullName evidence="4">Choline O-acetyltransferase</fullName>
        <ecNumber evidence="3">2.3.1.6</ecNumber>
    </recommendedName>
</protein>
<dbReference type="AlphaFoldDB" id="A0A9D4NST1"/>
<dbReference type="GO" id="GO:0043005">
    <property type="term" value="C:neuron projection"/>
    <property type="evidence" value="ECO:0007669"/>
    <property type="project" value="TreeGrafter"/>
</dbReference>
<evidence type="ECO:0000256" key="3">
    <source>
        <dbReference type="ARBA" id="ARBA00039091"/>
    </source>
</evidence>
<evidence type="ECO:0000313" key="6">
    <source>
        <dbReference type="EMBL" id="KAH7637638.1"/>
    </source>
</evidence>
<dbReference type="GO" id="GO:0008292">
    <property type="term" value="P:acetylcholine biosynthetic process"/>
    <property type="evidence" value="ECO:0007669"/>
    <property type="project" value="TreeGrafter"/>
</dbReference>
<dbReference type="Proteomes" id="UP000828236">
    <property type="component" value="Unassembled WGS sequence"/>
</dbReference>
<dbReference type="EC" id="2.3.1.6" evidence="3"/>
<organism evidence="6">
    <name type="scientific">Dermatophagoides farinae</name>
    <name type="common">American house dust mite</name>
    <dbReference type="NCBI Taxonomy" id="6954"/>
    <lineage>
        <taxon>Eukaryota</taxon>
        <taxon>Metazoa</taxon>
        <taxon>Ecdysozoa</taxon>
        <taxon>Arthropoda</taxon>
        <taxon>Chelicerata</taxon>
        <taxon>Arachnida</taxon>
        <taxon>Acari</taxon>
        <taxon>Acariformes</taxon>
        <taxon>Sarcoptiformes</taxon>
        <taxon>Astigmata</taxon>
        <taxon>Psoroptidia</taxon>
        <taxon>Analgoidea</taxon>
        <taxon>Pyroglyphidae</taxon>
        <taxon>Dermatophagoidinae</taxon>
        <taxon>Dermatophagoides</taxon>
    </lineage>
</organism>
<gene>
    <name evidence="6" type="ORF">HUG17_8742</name>
</gene>
<dbReference type="GO" id="GO:0045202">
    <property type="term" value="C:synapse"/>
    <property type="evidence" value="ECO:0007669"/>
    <property type="project" value="GOC"/>
</dbReference>
<dbReference type="GO" id="GO:0007274">
    <property type="term" value="P:neuromuscular synaptic transmission"/>
    <property type="evidence" value="ECO:0007669"/>
    <property type="project" value="TreeGrafter"/>
</dbReference>
<evidence type="ECO:0000256" key="4">
    <source>
        <dbReference type="ARBA" id="ARBA00040495"/>
    </source>
</evidence>
<dbReference type="SUPFAM" id="SSF52777">
    <property type="entry name" value="CoA-dependent acyltransferases"/>
    <property type="match status" value="1"/>
</dbReference>
<dbReference type="Pfam" id="PF00755">
    <property type="entry name" value="Carn_acyltransf"/>
    <property type="match status" value="1"/>
</dbReference>
<sequence length="272" mass="30979">MLKSTPLQWNISIEIEKQIKQAEKRTDKVVVDLDLYVLRFNEYGSDFIKQQRISPDAYIQLALQLTYFKLHRCIVSTYESCSLRQFRMGRVDTIRASTVEARDWAQTANLLDVEEDRKIKLFKRAIQKQVEIMQYTSSGHGPENHLRALRELSKKHFGSIPAVFREKSFGEYGNYRLSTSQLPTDADILVGYGAVVPDGYGCSYSTKKNHIIFCVSSFYSSDETSSDFFALSLEGSLLQMRELCLRMNANGSLATFSARTPDTTTTTNVNIS</sequence>
<feature type="domain" description="Choline/carnitine acyltransferase" evidence="5">
    <location>
        <begin position="5"/>
        <end position="234"/>
    </location>
</feature>